<reference evidence="1 2" key="2">
    <citation type="journal article" date="2019" name="G3 (Bethesda)">
        <title>Hybrid Assembly of the Genome of the Entomopathogenic Nematode Steinernema carpocapsae Identifies the X-Chromosome.</title>
        <authorList>
            <person name="Serra L."/>
            <person name="Macchietto M."/>
            <person name="Macias-Munoz A."/>
            <person name="McGill C.J."/>
            <person name="Rodriguez I.M."/>
            <person name="Rodriguez B."/>
            <person name="Murad R."/>
            <person name="Mortazavi A."/>
        </authorList>
    </citation>
    <scope>NUCLEOTIDE SEQUENCE [LARGE SCALE GENOMIC DNA]</scope>
    <source>
        <strain evidence="1 2">ALL</strain>
    </source>
</reference>
<organism evidence="1 2">
    <name type="scientific">Steinernema carpocapsae</name>
    <name type="common">Entomopathogenic nematode</name>
    <dbReference type="NCBI Taxonomy" id="34508"/>
    <lineage>
        <taxon>Eukaryota</taxon>
        <taxon>Metazoa</taxon>
        <taxon>Ecdysozoa</taxon>
        <taxon>Nematoda</taxon>
        <taxon>Chromadorea</taxon>
        <taxon>Rhabditida</taxon>
        <taxon>Tylenchina</taxon>
        <taxon>Panagrolaimomorpha</taxon>
        <taxon>Strongyloidoidea</taxon>
        <taxon>Steinernematidae</taxon>
        <taxon>Steinernema</taxon>
    </lineage>
</organism>
<name>A0A4V6A2S5_STECR</name>
<keyword evidence="2" id="KW-1185">Reference proteome</keyword>
<evidence type="ECO:0000313" key="2">
    <source>
        <dbReference type="Proteomes" id="UP000298663"/>
    </source>
</evidence>
<accession>A0A4V6A2S5</accession>
<dbReference type="AlphaFoldDB" id="A0A4V6A2S5"/>
<protein>
    <submittedName>
        <fullName evidence="1">Uncharacterized protein</fullName>
    </submittedName>
</protein>
<sequence length="82" mass="9589">MVRCTFRQLSCQKQKLNALNRTSKTKPSKASTWLHLSRVKFNFPKSMKHGSLFSTRFERKTFDFPAITTFESSPLRVSDPNY</sequence>
<comment type="caution">
    <text evidence="1">The sequence shown here is derived from an EMBL/GenBank/DDBJ whole genome shotgun (WGS) entry which is preliminary data.</text>
</comment>
<reference evidence="1 2" key="1">
    <citation type="journal article" date="2015" name="Genome Biol.">
        <title>Comparative genomics of Steinernema reveals deeply conserved gene regulatory networks.</title>
        <authorList>
            <person name="Dillman A.R."/>
            <person name="Macchietto M."/>
            <person name="Porter C.F."/>
            <person name="Rogers A."/>
            <person name="Williams B."/>
            <person name="Antoshechkin I."/>
            <person name="Lee M.M."/>
            <person name="Goodwin Z."/>
            <person name="Lu X."/>
            <person name="Lewis E.E."/>
            <person name="Goodrich-Blair H."/>
            <person name="Stock S.P."/>
            <person name="Adams B.J."/>
            <person name="Sternberg P.W."/>
            <person name="Mortazavi A."/>
        </authorList>
    </citation>
    <scope>NUCLEOTIDE SEQUENCE [LARGE SCALE GENOMIC DNA]</scope>
    <source>
        <strain evidence="1 2">ALL</strain>
    </source>
</reference>
<dbReference type="Proteomes" id="UP000298663">
    <property type="component" value="Unassembled WGS sequence"/>
</dbReference>
<dbReference type="EMBL" id="AZBU02000004">
    <property type="protein sequence ID" value="TKR79835.1"/>
    <property type="molecule type" value="Genomic_DNA"/>
</dbReference>
<gene>
    <name evidence="1" type="ORF">L596_013998</name>
</gene>
<evidence type="ECO:0000313" key="1">
    <source>
        <dbReference type="EMBL" id="TKR79835.1"/>
    </source>
</evidence>
<proteinExistence type="predicted"/>